<evidence type="ECO:0000313" key="1">
    <source>
        <dbReference type="EMBL" id="TCD63133.1"/>
    </source>
</evidence>
<accession>A0A4R0R996</accession>
<dbReference type="EMBL" id="RWJN01000320">
    <property type="protein sequence ID" value="TCD63133.1"/>
    <property type="molecule type" value="Genomic_DNA"/>
</dbReference>
<organism evidence="1 2">
    <name type="scientific">Steccherinum ochraceum</name>
    <dbReference type="NCBI Taxonomy" id="92696"/>
    <lineage>
        <taxon>Eukaryota</taxon>
        <taxon>Fungi</taxon>
        <taxon>Dikarya</taxon>
        <taxon>Basidiomycota</taxon>
        <taxon>Agaricomycotina</taxon>
        <taxon>Agaricomycetes</taxon>
        <taxon>Polyporales</taxon>
        <taxon>Steccherinaceae</taxon>
        <taxon>Steccherinum</taxon>
    </lineage>
</organism>
<keyword evidence="2" id="KW-1185">Reference proteome</keyword>
<sequence length="224" mass="25816">MAISRSHTPELLTMANSLNQPTEGLGRTEQLATGLRRVRDDAEQAHNTFSAIESEFNRTLRSVSSVTSPARAWTLNNFRKHFLIQHKTFTNIIWKSRDVAGKAQSTLDDLLHSLMPILRDPSVSAKHQSSETRLMMKYIDEDKAEAESLAQNLLELYSRIIRELEDWQHFAPTDSSQGMHRHVHARSMTAYQTTEQSSLWVSKARLHDYEPRALISYYVQDRYT</sequence>
<dbReference type="AlphaFoldDB" id="A0A4R0R996"/>
<gene>
    <name evidence="1" type="ORF">EIP91_005971</name>
</gene>
<dbReference type="Proteomes" id="UP000292702">
    <property type="component" value="Unassembled WGS sequence"/>
</dbReference>
<dbReference type="OrthoDB" id="2673102at2759"/>
<comment type="caution">
    <text evidence="1">The sequence shown here is derived from an EMBL/GenBank/DDBJ whole genome shotgun (WGS) entry which is preliminary data.</text>
</comment>
<proteinExistence type="predicted"/>
<evidence type="ECO:0000313" key="2">
    <source>
        <dbReference type="Proteomes" id="UP000292702"/>
    </source>
</evidence>
<reference evidence="1 2" key="1">
    <citation type="submission" date="2018-11" db="EMBL/GenBank/DDBJ databases">
        <title>Genome assembly of Steccherinum ochraceum LE-BIN_3174, the white-rot fungus of the Steccherinaceae family (The Residual Polyporoid clade, Polyporales, Basidiomycota).</title>
        <authorList>
            <person name="Fedorova T.V."/>
            <person name="Glazunova O.A."/>
            <person name="Landesman E.O."/>
            <person name="Moiseenko K.V."/>
            <person name="Psurtseva N.V."/>
            <person name="Savinova O.S."/>
            <person name="Shakhova N.V."/>
            <person name="Tyazhelova T.V."/>
            <person name="Vasina D.V."/>
        </authorList>
    </citation>
    <scope>NUCLEOTIDE SEQUENCE [LARGE SCALE GENOMIC DNA]</scope>
    <source>
        <strain evidence="1 2">LE-BIN_3174</strain>
    </source>
</reference>
<protein>
    <submittedName>
        <fullName evidence="1">Uncharacterized protein</fullName>
    </submittedName>
</protein>
<name>A0A4R0R996_9APHY</name>